<dbReference type="RefSeq" id="WP_023114935.1">
    <property type="nucleotide sequence ID" value="NZ_CAADPZ010000410.1"/>
</dbReference>
<dbReference type="Pfam" id="PF12844">
    <property type="entry name" value="HTH_19"/>
    <property type="match status" value="1"/>
</dbReference>
<dbReference type="EMBL" id="EF611304">
    <property type="protein sequence ID" value="ABR13534.1"/>
    <property type="molecule type" value="Genomic_DNA"/>
</dbReference>
<comment type="similarity">
    <text evidence="1">Belongs to the short-chain fatty acyl-CoA assimilation regulator (ScfR) family.</text>
</comment>
<dbReference type="InterPro" id="IPR010982">
    <property type="entry name" value="Lambda_DNA-bd_dom_sf"/>
</dbReference>
<keyword evidence="2" id="KW-0238">DNA-binding</keyword>
<dbReference type="InterPro" id="IPR010359">
    <property type="entry name" value="IrrE_HExxH"/>
</dbReference>
<proteinExistence type="inferred from homology"/>
<dbReference type="GO" id="GO:0003677">
    <property type="term" value="F:DNA binding"/>
    <property type="evidence" value="ECO:0007669"/>
    <property type="project" value="UniProtKB-KW"/>
</dbReference>
<dbReference type="InterPro" id="IPR052345">
    <property type="entry name" value="Rad_response_metalloprotease"/>
</dbReference>
<reference evidence="2" key="1">
    <citation type="journal article" date="2009" name="FEMS Microbiol. Lett.">
        <title>Genomic islands of Pseudomonas aeruginosa.</title>
        <authorList>
            <person name="Battle S.E."/>
            <person name="Rello J."/>
            <person name="Hauser A.R."/>
        </authorList>
    </citation>
    <scope>NUCLEOTIDE SEQUENCE</scope>
    <source>
        <strain evidence="2">PSE9</strain>
    </source>
</reference>
<dbReference type="Gene3D" id="1.10.10.2910">
    <property type="match status" value="1"/>
</dbReference>
<evidence type="ECO:0000256" key="1">
    <source>
        <dbReference type="ARBA" id="ARBA00007227"/>
    </source>
</evidence>
<dbReference type="PANTHER" id="PTHR43236">
    <property type="entry name" value="ANTITOXIN HIGA1"/>
    <property type="match status" value="1"/>
</dbReference>
<dbReference type="Pfam" id="PF06114">
    <property type="entry name" value="Peptidase_M78"/>
    <property type="match status" value="1"/>
</dbReference>
<protein>
    <submittedName>
        <fullName evidence="2">Phage-related DNA-binding protein</fullName>
    </submittedName>
</protein>
<evidence type="ECO:0000313" key="2">
    <source>
        <dbReference type="EMBL" id="ABR13534.1"/>
    </source>
</evidence>
<dbReference type="CDD" id="cd00093">
    <property type="entry name" value="HTH_XRE"/>
    <property type="match status" value="1"/>
</dbReference>
<accession>A6N5T8</accession>
<dbReference type="InterPro" id="IPR001387">
    <property type="entry name" value="Cro/C1-type_HTH"/>
</dbReference>
<dbReference type="Gene3D" id="1.10.260.40">
    <property type="entry name" value="lambda repressor-like DNA-binding domains"/>
    <property type="match status" value="1"/>
</dbReference>
<dbReference type="SMART" id="SM00530">
    <property type="entry name" value="HTH_XRE"/>
    <property type="match status" value="1"/>
</dbReference>
<sequence length="400" mass="45336">MRTGILGFQSERLKQLRSASGLTQEGLAELIGCSAGNISKWETGSSYPTAPSFHKICEFFGVSESWLLEKPIKSGFLRPSFFRSQVTTPKISWDVADARLDWLEEISYKLQESLEFPPINIPAYNGNNVREISDEDIESLADECRKTWRLGDGPIQNVIQVLENFGAVTARCTLGFLKMDGVSRWSEVDNRPYVLIAGDKASPIRNRFDAAHELGHLVLHRGVGFDQARVDYHLLENQAHRFASAFLMPSESFPLEVKWPTLDGFLALKKRWKVSIAAMIKRCHDLNVVDDEAVVRLWKGRSARGWVKKEPLDEEFSFEQPKLISRSVKMIIENDILTKNQLKEILGVPSEKLEELCALEKGYFQSNDEQKIIDIRIRANSPRETHARSTSGVVLGFPKK</sequence>
<dbReference type="PROSITE" id="PS50943">
    <property type="entry name" value="HTH_CROC1"/>
    <property type="match status" value="1"/>
</dbReference>
<dbReference type="PANTHER" id="PTHR43236:SF1">
    <property type="entry name" value="BLL7220 PROTEIN"/>
    <property type="match status" value="1"/>
</dbReference>
<organism evidence="2">
    <name type="scientific">Pseudomonas aeruginosa</name>
    <dbReference type="NCBI Taxonomy" id="287"/>
    <lineage>
        <taxon>Bacteria</taxon>
        <taxon>Pseudomonadati</taxon>
        <taxon>Pseudomonadota</taxon>
        <taxon>Gammaproteobacteria</taxon>
        <taxon>Pseudomonadales</taxon>
        <taxon>Pseudomonadaceae</taxon>
        <taxon>Pseudomonas</taxon>
    </lineage>
</organism>
<dbReference type="AlphaFoldDB" id="A6N5T8"/>
<dbReference type="SUPFAM" id="SSF47413">
    <property type="entry name" value="lambda repressor-like DNA-binding domains"/>
    <property type="match status" value="1"/>
</dbReference>
<name>A6N5T8_PSEAI</name>